<accession>A0A6I9UQQ3</accession>
<proteinExistence type="predicted"/>
<dbReference type="RefSeq" id="XP_011102061.1">
    <property type="nucleotide sequence ID" value="XM_011103759.1"/>
</dbReference>
<dbReference type="InParanoid" id="A0A6I9UQQ3"/>
<organism evidence="1 2">
    <name type="scientific">Sesamum indicum</name>
    <name type="common">Oriental sesame</name>
    <name type="synonym">Sesamum orientale</name>
    <dbReference type="NCBI Taxonomy" id="4182"/>
    <lineage>
        <taxon>Eukaryota</taxon>
        <taxon>Viridiplantae</taxon>
        <taxon>Streptophyta</taxon>
        <taxon>Embryophyta</taxon>
        <taxon>Tracheophyta</taxon>
        <taxon>Spermatophyta</taxon>
        <taxon>Magnoliopsida</taxon>
        <taxon>eudicotyledons</taxon>
        <taxon>Gunneridae</taxon>
        <taxon>Pentapetalae</taxon>
        <taxon>asterids</taxon>
        <taxon>lamiids</taxon>
        <taxon>Lamiales</taxon>
        <taxon>Pedaliaceae</taxon>
        <taxon>Sesamum</taxon>
    </lineage>
</organism>
<dbReference type="AlphaFoldDB" id="A0A6I9UQQ3"/>
<gene>
    <name evidence="2" type="primary">LOC105180109</name>
</gene>
<reference evidence="2" key="1">
    <citation type="submission" date="2025-08" db="UniProtKB">
        <authorList>
            <consortium name="RefSeq"/>
        </authorList>
    </citation>
    <scope>IDENTIFICATION</scope>
</reference>
<evidence type="ECO:0000313" key="2">
    <source>
        <dbReference type="RefSeq" id="XP_011102061.1"/>
    </source>
</evidence>
<keyword evidence="1" id="KW-1185">Reference proteome</keyword>
<protein>
    <submittedName>
        <fullName evidence="2">Uncharacterized protein LOC105180109</fullName>
    </submittedName>
</protein>
<dbReference type="OrthoDB" id="1739308at2759"/>
<dbReference type="KEGG" id="sind:105180109"/>
<evidence type="ECO:0000313" key="1">
    <source>
        <dbReference type="Proteomes" id="UP000504604"/>
    </source>
</evidence>
<dbReference type="Proteomes" id="UP000504604">
    <property type="component" value="Unplaced"/>
</dbReference>
<name>A0A6I9UQQ3_SESIN</name>
<dbReference type="GeneID" id="105180109"/>
<sequence>MPKLRGKMFAKPMVEGGQGIKDIGILNQALMTKKLCDIIRCDRTSIWVEWLQRGRHRNNSIWTVDEKGGSWTWRKMLRLRNLIQPMVELQIGDGRSFYLWKDPWHHLGPLITRFPCGPRLLGLDESTKLHMVIVDGQWHWPLITELECLQIIYTLPLINGGEDRIIWRFPDGRPTAQALYWLLCPPGPKVGWTSLLSGSLKIPRHSFILWMAILEKLPTTDKPWFTPWRVYSL</sequence>